<dbReference type="AlphaFoldDB" id="A0A936ZYU8"/>
<evidence type="ECO:0000313" key="3">
    <source>
        <dbReference type="Proteomes" id="UP000651057"/>
    </source>
</evidence>
<sequence>MKKDNLHKNNGGFKVPDNYFERLENKLSEKILSENNSDDVLKSRINSGLKVPEKYFDSIEDRVLQHIEPQKTNRKVISLFTRRNLVYVSGIAAMIAIIFSISINKEKSLNFNDIDIADIHAYFDEEGIDLTATEIASLFDENTTYEETFEEEFINDDDLLEYLSNENIEDDIIFLE</sequence>
<reference evidence="2" key="1">
    <citation type="submission" date="2021-01" db="EMBL/GenBank/DDBJ databases">
        <authorList>
            <person name="Zhong Y.L."/>
        </authorList>
    </citation>
    <scope>NUCLEOTIDE SEQUENCE</scope>
    <source>
        <strain evidence="2">KCTC 23302</strain>
    </source>
</reference>
<keyword evidence="1" id="KW-1133">Transmembrane helix</keyword>
<keyword evidence="3" id="KW-1185">Reference proteome</keyword>
<name>A0A936ZYU8_9FLAO</name>
<evidence type="ECO:0000256" key="1">
    <source>
        <dbReference type="SAM" id="Phobius"/>
    </source>
</evidence>
<dbReference type="Proteomes" id="UP000651057">
    <property type="component" value="Unassembled WGS sequence"/>
</dbReference>
<evidence type="ECO:0000313" key="2">
    <source>
        <dbReference type="EMBL" id="MBL0684473.1"/>
    </source>
</evidence>
<keyword evidence="1" id="KW-0472">Membrane</keyword>
<comment type="caution">
    <text evidence="2">The sequence shown here is derived from an EMBL/GenBank/DDBJ whole genome shotgun (WGS) entry which is preliminary data.</text>
</comment>
<protein>
    <submittedName>
        <fullName evidence="2">Uncharacterized protein</fullName>
    </submittedName>
</protein>
<gene>
    <name evidence="2" type="ORF">JJQ60_13170</name>
</gene>
<proteinExistence type="predicted"/>
<keyword evidence="1" id="KW-0812">Transmembrane</keyword>
<accession>A0A936ZYU8</accession>
<organism evidence="2 3">
    <name type="scientific">Aquimarina mytili</name>
    <dbReference type="NCBI Taxonomy" id="874423"/>
    <lineage>
        <taxon>Bacteria</taxon>
        <taxon>Pseudomonadati</taxon>
        <taxon>Bacteroidota</taxon>
        <taxon>Flavobacteriia</taxon>
        <taxon>Flavobacteriales</taxon>
        <taxon>Flavobacteriaceae</taxon>
        <taxon>Aquimarina</taxon>
    </lineage>
</organism>
<dbReference type="EMBL" id="JAERQJ010000004">
    <property type="protein sequence ID" value="MBL0684473.1"/>
    <property type="molecule type" value="Genomic_DNA"/>
</dbReference>
<feature type="transmembrane region" description="Helical" evidence="1">
    <location>
        <begin position="84"/>
        <end position="103"/>
    </location>
</feature>
<dbReference type="RefSeq" id="WP_201920704.1">
    <property type="nucleotide sequence ID" value="NZ_BAABAX010000003.1"/>
</dbReference>